<dbReference type="STRING" id="13706.A0A1X2H625"/>
<feature type="compositionally biased region" description="Basic and acidic residues" evidence="1">
    <location>
        <begin position="133"/>
        <end position="148"/>
    </location>
</feature>
<dbReference type="InterPro" id="IPR036652">
    <property type="entry name" value="YjeF_N_dom_sf"/>
</dbReference>
<dbReference type="InterPro" id="IPR004443">
    <property type="entry name" value="YjeF_N_dom"/>
</dbReference>
<gene>
    <name evidence="3" type="ORF">BCR43DRAFT_350141</name>
</gene>
<feature type="compositionally biased region" description="Basic and acidic residues" evidence="1">
    <location>
        <begin position="1"/>
        <end position="41"/>
    </location>
</feature>
<dbReference type="GO" id="GO:0000932">
    <property type="term" value="C:P-body"/>
    <property type="evidence" value="ECO:0007669"/>
    <property type="project" value="TreeGrafter"/>
</dbReference>
<dbReference type="AlphaFoldDB" id="A0A1X2H625"/>
<evidence type="ECO:0000256" key="1">
    <source>
        <dbReference type="SAM" id="MobiDB-lite"/>
    </source>
</evidence>
<dbReference type="GO" id="GO:0031087">
    <property type="term" value="P:deadenylation-independent decapping of nuclear-transcribed mRNA"/>
    <property type="evidence" value="ECO:0007669"/>
    <property type="project" value="TreeGrafter"/>
</dbReference>
<protein>
    <submittedName>
        <fullName evidence="3">YjeF N-terminal domain-containing protein</fullName>
    </submittedName>
</protein>
<evidence type="ECO:0000313" key="3">
    <source>
        <dbReference type="EMBL" id="ORY93938.1"/>
    </source>
</evidence>
<dbReference type="OrthoDB" id="10030313at2759"/>
<dbReference type="PROSITE" id="PS51385">
    <property type="entry name" value="YJEF_N"/>
    <property type="match status" value="1"/>
</dbReference>
<dbReference type="PANTHER" id="PTHR13612">
    <property type="entry name" value="ENHANCER OF MRNA-DECAPPING PROTEIN 3"/>
    <property type="match status" value="1"/>
</dbReference>
<dbReference type="PANTHER" id="PTHR13612:SF0">
    <property type="entry name" value="ENHANCER OF MRNA-DECAPPING PROTEIN 3"/>
    <property type="match status" value="1"/>
</dbReference>
<feature type="compositionally biased region" description="Polar residues" evidence="1">
    <location>
        <begin position="62"/>
        <end position="77"/>
    </location>
</feature>
<feature type="region of interest" description="Disordered" evidence="1">
    <location>
        <begin position="1"/>
        <end position="183"/>
    </location>
</feature>
<dbReference type="Pfam" id="PF03853">
    <property type="entry name" value="YjeF_N"/>
    <property type="match status" value="1"/>
</dbReference>
<dbReference type="InParanoid" id="A0A1X2H625"/>
<feature type="compositionally biased region" description="Polar residues" evidence="1">
    <location>
        <begin position="86"/>
        <end position="104"/>
    </location>
</feature>
<dbReference type="SUPFAM" id="SSF64153">
    <property type="entry name" value="YjeF N-terminal domain-like"/>
    <property type="match status" value="1"/>
</dbReference>
<evidence type="ECO:0000259" key="2">
    <source>
        <dbReference type="PROSITE" id="PS51385"/>
    </source>
</evidence>
<accession>A0A1X2H625</accession>
<keyword evidence="4" id="KW-1185">Reference proteome</keyword>
<feature type="domain" description="YjeF N-terminal" evidence="2">
    <location>
        <begin position="235"/>
        <end position="413"/>
    </location>
</feature>
<comment type="caution">
    <text evidence="3">The sequence shown here is derived from an EMBL/GenBank/DDBJ whole genome shotgun (WGS) entry which is preliminary data.</text>
</comment>
<organism evidence="3 4">
    <name type="scientific">Syncephalastrum racemosum</name>
    <name type="common">Filamentous fungus</name>
    <dbReference type="NCBI Taxonomy" id="13706"/>
    <lineage>
        <taxon>Eukaryota</taxon>
        <taxon>Fungi</taxon>
        <taxon>Fungi incertae sedis</taxon>
        <taxon>Mucoromycota</taxon>
        <taxon>Mucoromycotina</taxon>
        <taxon>Mucoromycetes</taxon>
        <taxon>Mucorales</taxon>
        <taxon>Syncephalastraceae</taxon>
        <taxon>Syncephalastrum</taxon>
    </lineage>
</organism>
<dbReference type="Gene3D" id="3.40.50.10260">
    <property type="entry name" value="YjeF N-terminal domain"/>
    <property type="match status" value="1"/>
</dbReference>
<feature type="compositionally biased region" description="Low complexity" evidence="1">
    <location>
        <begin position="122"/>
        <end position="132"/>
    </location>
</feature>
<feature type="compositionally biased region" description="Basic and acidic residues" evidence="1">
    <location>
        <begin position="160"/>
        <end position="179"/>
    </location>
</feature>
<name>A0A1X2H625_SYNRA</name>
<proteinExistence type="predicted"/>
<dbReference type="EMBL" id="MCGN01000008">
    <property type="protein sequence ID" value="ORY93938.1"/>
    <property type="molecule type" value="Genomic_DNA"/>
</dbReference>
<feature type="region of interest" description="Disordered" evidence="1">
    <location>
        <begin position="192"/>
        <end position="211"/>
    </location>
</feature>
<dbReference type="GO" id="GO:0003729">
    <property type="term" value="F:mRNA binding"/>
    <property type="evidence" value="ECO:0007669"/>
    <property type="project" value="TreeGrafter"/>
</dbReference>
<evidence type="ECO:0000313" key="4">
    <source>
        <dbReference type="Proteomes" id="UP000242180"/>
    </source>
</evidence>
<reference evidence="3 4" key="1">
    <citation type="submission" date="2016-07" db="EMBL/GenBank/DDBJ databases">
        <title>Pervasive Adenine N6-methylation of Active Genes in Fungi.</title>
        <authorList>
            <consortium name="DOE Joint Genome Institute"/>
            <person name="Mondo S.J."/>
            <person name="Dannebaum R.O."/>
            <person name="Kuo R.C."/>
            <person name="Labutti K."/>
            <person name="Haridas S."/>
            <person name="Kuo A."/>
            <person name="Salamov A."/>
            <person name="Ahrendt S.R."/>
            <person name="Lipzen A."/>
            <person name="Sullivan W."/>
            <person name="Andreopoulos W.B."/>
            <person name="Clum A."/>
            <person name="Lindquist E."/>
            <person name="Daum C."/>
            <person name="Ramamoorthy G.K."/>
            <person name="Gryganskyi A."/>
            <person name="Culley D."/>
            <person name="Magnuson J.K."/>
            <person name="James T.Y."/>
            <person name="O'Malley M.A."/>
            <person name="Stajich J.E."/>
            <person name="Spatafora J.W."/>
            <person name="Visel A."/>
            <person name="Grigoriev I.V."/>
        </authorList>
    </citation>
    <scope>NUCLEOTIDE SEQUENCE [LARGE SCALE GENOMIC DNA]</scope>
    <source>
        <strain evidence="3 4">NRRL 2496</strain>
    </source>
</reference>
<sequence>MSPQREKKSNGKSDTKKQERNGKSKETKDSKEKPKAKEPKKAKQTKSESPTSKPDEAVLDQAATNTLTSMLQISPAQAKSAADISSEGSSPVSTQSSRKGSQGTFKVPSNLIPPMARGRAASSDTISTSSTRSSKDKLDLESQKEAKQLNKSPSPKQHTPKQEHKEEPKQQPKETKETKPATVSAKELDALVHPTSPLNIPDSNHEQDEDVEDGMPRIKVVSNGMRCPVVSADTMREVQEICISQTGPNEAMMVENAGHGASVMALKAIGGHRRIQPGNHNAAPVIVVLAGHTQVGLYALAAARHLANRTCHVYALVSPREPAEGSLEAIQRKCAEFSGVRIVHSVEDLPAEDTMPVDLIMDGLMGSETSIASLRKDYETRQLLWDAMDWANGNKAPILSLDFPSGINADDGL</sequence>
<dbReference type="GO" id="GO:0033962">
    <property type="term" value="P:P-body assembly"/>
    <property type="evidence" value="ECO:0007669"/>
    <property type="project" value="TreeGrafter"/>
</dbReference>
<dbReference type="Proteomes" id="UP000242180">
    <property type="component" value="Unassembled WGS sequence"/>
</dbReference>